<organism evidence="1">
    <name type="scientific">Panicum hallii</name>
    <dbReference type="NCBI Taxonomy" id="206008"/>
    <lineage>
        <taxon>Eukaryota</taxon>
        <taxon>Viridiplantae</taxon>
        <taxon>Streptophyta</taxon>
        <taxon>Embryophyta</taxon>
        <taxon>Tracheophyta</taxon>
        <taxon>Spermatophyta</taxon>
        <taxon>Magnoliopsida</taxon>
        <taxon>Liliopsida</taxon>
        <taxon>Poales</taxon>
        <taxon>Poaceae</taxon>
        <taxon>PACMAD clade</taxon>
        <taxon>Panicoideae</taxon>
        <taxon>Panicodae</taxon>
        <taxon>Paniceae</taxon>
        <taxon>Panicinae</taxon>
        <taxon>Panicum</taxon>
        <taxon>Panicum sect. Panicum</taxon>
    </lineage>
</organism>
<dbReference type="AlphaFoldDB" id="A0A2T8IGA6"/>
<dbReference type="Proteomes" id="UP000243499">
    <property type="component" value="Chromosome 1"/>
</dbReference>
<dbReference type="Gramene" id="PVH66255">
    <property type="protein sequence ID" value="PVH66255"/>
    <property type="gene ID" value="PAHAL_1G186900"/>
</dbReference>
<name>A0A2T8IGA6_9POAL</name>
<reference evidence="1" key="1">
    <citation type="submission" date="2018-04" db="EMBL/GenBank/DDBJ databases">
        <title>WGS assembly of Panicum hallii.</title>
        <authorList>
            <person name="Lovell J."/>
            <person name="Jenkins J."/>
            <person name="Lowry D."/>
            <person name="Mamidi S."/>
            <person name="Sreedasyam A."/>
            <person name="Weng X."/>
            <person name="Barry K."/>
            <person name="Bonette J."/>
            <person name="Campitelli B."/>
            <person name="Daum C."/>
            <person name="Gordon S."/>
            <person name="Gould B."/>
            <person name="Lipzen A."/>
            <person name="Macqueen A."/>
            <person name="Palacio-Mejia J."/>
            <person name="Plott C."/>
            <person name="Shakirov E."/>
            <person name="Shu S."/>
            <person name="Yoshinaga Y."/>
            <person name="Zane M."/>
            <person name="Rokhsar D."/>
            <person name="Grimwood J."/>
            <person name="Schmutz J."/>
            <person name="Juenger T."/>
        </authorList>
    </citation>
    <scope>NUCLEOTIDE SEQUENCE [LARGE SCALE GENOMIC DNA]</scope>
    <source>
        <strain evidence="1">FIL2</strain>
    </source>
</reference>
<sequence>MAINSTVALSSPSAVYFPFFSSLSCSSQAEQTTQLFFSFSLPDSDFLFTEQSKSEQGIQPQAPRHPNTSTCSFFPPLFC</sequence>
<dbReference type="EMBL" id="CM008051">
    <property type="protein sequence ID" value="PVH36702.1"/>
    <property type="molecule type" value="Genomic_DNA"/>
</dbReference>
<gene>
    <name evidence="2" type="ORF">PAHAL_1G186900</name>
    <name evidence="1" type="ORF">PAHAL_6G146700</name>
</gene>
<evidence type="ECO:0000313" key="1">
    <source>
        <dbReference type="EMBL" id="PVH36702.1"/>
    </source>
</evidence>
<evidence type="ECO:0000313" key="2">
    <source>
        <dbReference type="EMBL" id="PVH66255.1"/>
    </source>
</evidence>
<accession>A0A2T8IGA6</accession>
<dbReference type="Gramene" id="PVH36702">
    <property type="protein sequence ID" value="PVH36702"/>
    <property type="gene ID" value="PAHAL_6G146700"/>
</dbReference>
<proteinExistence type="predicted"/>
<dbReference type="Proteomes" id="UP000243499">
    <property type="component" value="Chromosome 6"/>
</dbReference>
<protein>
    <submittedName>
        <fullName evidence="1">Uncharacterized protein</fullName>
    </submittedName>
</protein>
<dbReference type="EMBL" id="CM008046">
    <property type="protein sequence ID" value="PVH66255.1"/>
    <property type="molecule type" value="Genomic_DNA"/>
</dbReference>